<keyword evidence="2" id="KW-0378">Hydrolase</keyword>
<keyword evidence="2" id="KW-0540">Nuclease</keyword>
<name>A0ABU6HRL4_9FLAO</name>
<gene>
    <name evidence="2" type="ORF">SOP96_08195</name>
</gene>
<dbReference type="Gene3D" id="3.60.10.10">
    <property type="entry name" value="Endonuclease/exonuclease/phosphatase"/>
    <property type="match status" value="1"/>
</dbReference>
<dbReference type="PANTHER" id="PTHR42834:SF1">
    <property type="entry name" value="ENDONUCLEASE_EXONUCLEASE_PHOSPHATASE FAMILY PROTEIN (AFU_ORTHOLOGUE AFUA_3G09210)"/>
    <property type="match status" value="1"/>
</dbReference>
<reference evidence="2 3" key="1">
    <citation type="submission" date="2024-01" db="EMBL/GenBank/DDBJ databases">
        <title>Chryseobacterium sp. T9W2-O.</title>
        <authorList>
            <person name="Maltman C."/>
        </authorList>
    </citation>
    <scope>NUCLEOTIDE SEQUENCE [LARGE SCALE GENOMIC DNA]</scope>
    <source>
        <strain evidence="2 3">T9W2-O</strain>
    </source>
</reference>
<keyword evidence="3" id="KW-1185">Reference proteome</keyword>
<organism evidence="2 3">
    <name type="scientific">Chryseobacterium salviniae</name>
    <dbReference type="NCBI Taxonomy" id="3101750"/>
    <lineage>
        <taxon>Bacteria</taxon>
        <taxon>Pseudomonadati</taxon>
        <taxon>Bacteroidota</taxon>
        <taxon>Flavobacteriia</taxon>
        <taxon>Flavobacteriales</taxon>
        <taxon>Weeksellaceae</taxon>
        <taxon>Chryseobacterium group</taxon>
        <taxon>Chryseobacterium</taxon>
    </lineage>
</organism>
<evidence type="ECO:0000313" key="2">
    <source>
        <dbReference type="EMBL" id="MEC3875686.1"/>
    </source>
</evidence>
<comment type="caution">
    <text evidence="2">The sequence shown here is derived from an EMBL/GenBank/DDBJ whole genome shotgun (WGS) entry which is preliminary data.</text>
</comment>
<keyword evidence="2" id="KW-0255">Endonuclease</keyword>
<dbReference type="Proteomes" id="UP001348397">
    <property type="component" value="Unassembled WGS sequence"/>
</dbReference>
<dbReference type="EMBL" id="JAYLAA010000034">
    <property type="protein sequence ID" value="MEC3875686.1"/>
    <property type="molecule type" value="Genomic_DNA"/>
</dbReference>
<accession>A0ABU6HRL4</accession>
<dbReference type="InterPro" id="IPR005135">
    <property type="entry name" value="Endo/exonuclease/phosphatase"/>
</dbReference>
<feature type="domain" description="Endonuclease/exonuclease/phosphatase" evidence="1">
    <location>
        <begin position="5"/>
        <end position="307"/>
    </location>
</feature>
<proteinExistence type="predicted"/>
<dbReference type="PANTHER" id="PTHR42834">
    <property type="entry name" value="ENDONUCLEASE/EXONUCLEASE/PHOSPHATASE FAMILY PROTEIN (AFU_ORTHOLOGUE AFUA_3G09210)"/>
    <property type="match status" value="1"/>
</dbReference>
<sequence length="321" mass="37399">MELLSFYNVENLFLPDPKPRHKLDPTISGLRSWDERKYKNKLQKIAHVFQLIKEQNGMLPFIVGLSEVSGKKVLEDLVQLQPFNSEYGIVHYNSMDDRKVDVAMLYDKKKVEIIDSEAIAFFFENENKNTEYKTTRDVLYAVVKYEEMVINVFIAHLPSKRDKDINKPKRIFILNEIQKRMLDLTQAEEHVILCGDFNENPDDENLVKILYGNAQGKAFENPFQQLFSTGNYSTFHYKSGLLFDQIILSESFFKKDNMLSFQGAEIFRHEKISSRDKKSGGRPLRTYSGTRYLGGYSDHFPVFVTLGKMQNKCENINLSRE</sequence>
<dbReference type="RefSeq" id="WP_326320498.1">
    <property type="nucleotide sequence ID" value="NZ_JAYLAA010000034.1"/>
</dbReference>
<evidence type="ECO:0000259" key="1">
    <source>
        <dbReference type="Pfam" id="PF19580"/>
    </source>
</evidence>
<protein>
    <submittedName>
        <fullName evidence="2">Endonuclease/exonuclease/phosphatase family protein</fullName>
    </submittedName>
</protein>
<dbReference type="GO" id="GO:0004519">
    <property type="term" value="F:endonuclease activity"/>
    <property type="evidence" value="ECO:0007669"/>
    <property type="project" value="UniProtKB-KW"/>
</dbReference>
<dbReference type="InterPro" id="IPR036691">
    <property type="entry name" value="Endo/exonu/phosph_ase_sf"/>
</dbReference>
<evidence type="ECO:0000313" key="3">
    <source>
        <dbReference type="Proteomes" id="UP001348397"/>
    </source>
</evidence>
<dbReference type="SUPFAM" id="SSF56219">
    <property type="entry name" value="DNase I-like"/>
    <property type="match status" value="1"/>
</dbReference>
<dbReference type="Pfam" id="PF19580">
    <property type="entry name" value="Exo_endo_phos_3"/>
    <property type="match status" value="1"/>
</dbReference>